<proteinExistence type="predicted"/>
<dbReference type="Proteomes" id="UP000429607">
    <property type="component" value="Unassembled WGS sequence"/>
</dbReference>
<evidence type="ECO:0000256" key="1">
    <source>
        <dbReference type="SAM" id="MobiDB-lite"/>
    </source>
</evidence>
<reference evidence="2 3" key="1">
    <citation type="submission" date="2018-09" db="EMBL/GenBank/DDBJ databases">
        <title>Genomic investigation of the strawberry pathogen Phytophthora fragariae indicates pathogenicity is determined by transcriptional variation in three key races.</title>
        <authorList>
            <person name="Adams T.M."/>
            <person name="Armitage A.D."/>
            <person name="Sobczyk M.K."/>
            <person name="Bates H.J."/>
            <person name="Dunwell J.M."/>
            <person name="Nellist C.F."/>
            <person name="Harrison R.J."/>
        </authorList>
    </citation>
    <scope>NUCLEOTIDE SEQUENCE [LARGE SCALE GENOMIC DNA]</scope>
    <source>
        <strain evidence="2 3">SCRP249</strain>
    </source>
</reference>
<feature type="region of interest" description="Disordered" evidence="1">
    <location>
        <begin position="1"/>
        <end position="49"/>
    </location>
</feature>
<feature type="region of interest" description="Disordered" evidence="1">
    <location>
        <begin position="95"/>
        <end position="165"/>
    </location>
</feature>
<evidence type="ECO:0000313" key="3">
    <source>
        <dbReference type="Proteomes" id="UP000429607"/>
    </source>
</evidence>
<name>A0A6A3G7Z6_9STRA</name>
<gene>
    <name evidence="2" type="ORF">PR001_g32411</name>
</gene>
<feature type="non-terminal residue" evidence="2">
    <location>
        <position position="1"/>
    </location>
</feature>
<evidence type="ECO:0000313" key="2">
    <source>
        <dbReference type="EMBL" id="KAE8954644.1"/>
    </source>
</evidence>
<dbReference type="EMBL" id="QXFV01009726">
    <property type="protein sequence ID" value="KAE8954644.1"/>
    <property type="molecule type" value="Genomic_DNA"/>
</dbReference>
<organism evidence="2 3">
    <name type="scientific">Phytophthora rubi</name>
    <dbReference type="NCBI Taxonomy" id="129364"/>
    <lineage>
        <taxon>Eukaryota</taxon>
        <taxon>Sar</taxon>
        <taxon>Stramenopiles</taxon>
        <taxon>Oomycota</taxon>
        <taxon>Peronosporomycetes</taxon>
        <taxon>Peronosporales</taxon>
        <taxon>Peronosporaceae</taxon>
        <taxon>Phytophthora</taxon>
    </lineage>
</organism>
<feature type="compositionally biased region" description="Acidic residues" evidence="1">
    <location>
        <begin position="136"/>
        <end position="153"/>
    </location>
</feature>
<dbReference type="AlphaFoldDB" id="A0A6A3G7Z6"/>
<protein>
    <submittedName>
        <fullName evidence="2">Uncharacterized protein</fullName>
    </submittedName>
</protein>
<comment type="caution">
    <text evidence="2">The sequence shown here is derived from an EMBL/GenBank/DDBJ whole genome shotgun (WGS) entry which is preliminary data.</text>
</comment>
<sequence>AAKDAEAIVAEEIDTQEAEKAPPAEAKTSGKTKKAPSRKKAPAQTPAMWRGEFAPATATAHAASAASAIPLAADVASEVAGAVASIVSTIVEEASNAPAAVMSSSPRADATRSGKRKRVETMESRKRRRRILQGESGDDDEAISSDGEDEVPTGEDVNAPVSALP</sequence>
<accession>A0A6A3G7Z6</accession>
<feature type="compositionally biased region" description="Basic residues" evidence="1">
    <location>
        <begin position="30"/>
        <end position="41"/>
    </location>
</feature>